<accession>A0A538SHS8</accession>
<dbReference type="Proteomes" id="UP000317716">
    <property type="component" value="Unassembled WGS sequence"/>
</dbReference>
<reference evidence="2 3" key="1">
    <citation type="journal article" date="2019" name="Nat. Microbiol.">
        <title>Mediterranean grassland soil C-N compound turnover is dependent on rainfall and depth, and is mediated by genomically divergent microorganisms.</title>
        <authorList>
            <person name="Diamond S."/>
            <person name="Andeer P.F."/>
            <person name="Li Z."/>
            <person name="Crits-Christoph A."/>
            <person name="Burstein D."/>
            <person name="Anantharaman K."/>
            <person name="Lane K.R."/>
            <person name="Thomas B.C."/>
            <person name="Pan C."/>
            <person name="Northen T.R."/>
            <person name="Banfield J.F."/>
        </authorList>
    </citation>
    <scope>NUCLEOTIDE SEQUENCE [LARGE SCALE GENOMIC DNA]</scope>
    <source>
        <strain evidence="2">WS_2</strain>
    </source>
</reference>
<organism evidence="2 3">
    <name type="scientific">Eiseniibacteriota bacterium</name>
    <dbReference type="NCBI Taxonomy" id="2212470"/>
    <lineage>
        <taxon>Bacteria</taxon>
        <taxon>Candidatus Eiseniibacteriota</taxon>
    </lineage>
</organism>
<dbReference type="AlphaFoldDB" id="A0A538SHS8"/>
<keyword evidence="1" id="KW-0812">Transmembrane</keyword>
<comment type="caution">
    <text evidence="2">The sequence shown here is derived from an EMBL/GenBank/DDBJ whole genome shotgun (WGS) entry which is preliminary data.</text>
</comment>
<feature type="transmembrane region" description="Helical" evidence="1">
    <location>
        <begin position="74"/>
        <end position="91"/>
    </location>
</feature>
<protein>
    <submittedName>
        <fullName evidence="2">Uncharacterized protein</fullName>
    </submittedName>
</protein>
<evidence type="ECO:0000313" key="2">
    <source>
        <dbReference type="EMBL" id="TMQ50931.1"/>
    </source>
</evidence>
<dbReference type="EMBL" id="VBOS01000397">
    <property type="protein sequence ID" value="TMQ50931.1"/>
    <property type="molecule type" value="Genomic_DNA"/>
</dbReference>
<evidence type="ECO:0000256" key="1">
    <source>
        <dbReference type="SAM" id="Phobius"/>
    </source>
</evidence>
<sequence length="101" mass="10608">MAELLVGGVLFLTALMVLGIIGFVFSLVFSLVLLPLKLLGFMLRGVAALLLLPILLVVGLVGVLVFGAGMIACLVPALPLLLIGLGVWWLVKRRQPAAPAH</sequence>
<name>A0A538SHS8_UNCEI</name>
<keyword evidence="1" id="KW-1133">Transmembrane helix</keyword>
<evidence type="ECO:0000313" key="3">
    <source>
        <dbReference type="Proteomes" id="UP000317716"/>
    </source>
</evidence>
<gene>
    <name evidence="2" type="ORF">E6K72_11025</name>
</gene>
<feature type="transmembrane region" description="Helical" evidence="1">
    <location>
        <begin position="6"/>
        <end position="34"/>
    </location>
</feature>
<keyword evidence="1" id="KW-0472">Membrane</keyword>
<feature type="transmembrane region" description="Helical" evidence="1">
    <location>
        <begin position="46"/>
        <end position="68"/>
    </location>
</feature>
<proteinExistence type="predicted"/>